<accession>A0AAF3ENQ0</accession>
<dbReference type="GO" id="GO:0016020">
    <property type="term" value="C:membrane"/>
    <property type="evidence" value="ECO:0007669"/>
    <property type="project" value="TreeGrafter"/>
</dbReference>
<evidence type="ECO:0000259" key="2">
    <source>
        <dbReference type="Pfam" id="PF19040"/>
    </source>
</evidence>
<feature type="transmembrane region" description="Helical" evidence="1">
    <location>
        <begin position="12"/>
        <end position="30"/>
    </location>
</feature>
<dbReference type="InterPro" id="IPR043968">
    <property type="entry name" value="SGNH"/>
</dbReference>
<dbReference type="InterPro" id="IPR050879">
    <property type="entry name" value="Acyltransferase_3"/>
</dbReference>
<evidence type="ECO:0000313" key="4">
    <source>
        <dbReference type="WBParaSite" id="MBELARI_LOCUS15688"/>
    </source>
</evidence>
<keyword evidence="1" id="KW-1133">Transmembrane helix</keyword>
<dbReference type="Proteomes" id="UP000887575">
    <property type="component" value="Unassembled WGS sequence"/>
</dbReference>
<reference evidence="4" key="1">
    <citation type="submission" date="2024-02" db="UniProtKB">
        <authorList>
            <consortium name="WormBaseParasite"/>
        </authorList>
    </citation>
    <scope>IDENTIFICATION</scope>
</reference>
<name>A0AAF3ENQ0_9BILA</name>
<evidence type="ECO:0000313" key="3">
    <source>
        <dbReference type="Proteomes" id="UP000887575"/>
    </source>
</evidence>
<dbReference type="PANTHER" id="PTHR23028">
    <property type="entry name" value="ACETYLTRANSFERASE"/>
    <property type="match status" value="1"/>
</dbReference>
<feature type="transmembrane region" description="Helical" evidence="1">
    <location>
        <begin position="50"/>
        <end position="68"/>
    </location>
</feature>
<sequence>MPFIYTSIWAQRYFPFYFGAIFFYSNLELLQTEGDYFSDTTEKMPFLHTWSLGVEMQFYLVAPIFFYVSKIDSITISSSGFILTGAKSTTHWSHFRLGYIAKISYALYLVHFPVLRFIEYLVEYHEKEINGDKVMETYWEGIEKISEHTKKLFIQTHQPFGCLAKNNDFLNRFLDGLQKTKDLETFNQPFNKTDYYNSVVHQRLKVIMERCKKCHLIDITDAFVDSKRNLVLTYDPKTSLSYFDNQCHMTASGLKKIEKVFLLEIQAGLKEN</sequence>
<dbReference type="PANTHER" id="PTHR23028:SF53">
    <property type="entry name" value="ACYL_TRANSF_3 DOMAIN-CONTAINING PROTEIN"/>
    <property type="match status" value="1"/>
</dbReference>
<keyword evidence="3" id="KW-1185">Reference proteome</keyword>
<protein>
    <recommendedName>
        <fullName evidence="2">SGNH domain-containing protein</fullName>
    </recommendedName>
</protein>
<keyword evidence="1" id="KW-0472">Membrane</keyword>
<evidence type="ECO:0000256" key="1">
    <source>
        <dbReference type="SAM" id="Phobius"/>
    </source>
</evidence>
<dbReference type="GO" id="GO:0000271">
    <property type="term" value="P:polysaccharide biosynthetic process"/>
    <property type="evidence" value="ECO:0007669"/>
    <property type="project" value="TreeGrafter"/>
</dbReference>
<organism evidence="3 4">
    <name type="scientific">Mesorhabditis belari</name>
    <dbReference type="NCBI Taxonomy" id="2138241"/>
    <lineage>
        <taxon>Eukaryota</taxon>
        <taxon>Metazoa</taxon>
        <taxon>Ecdysozoa</taxon>
        <taxon>Nematoda</taxon>
        <taxon>Chromadorea</taxon>
        <taxon>Rhabditida</taxon>
        <taxon>Rhabditina</taxon>
        <taxon>Rhabditomorpha</taxon>
        <taxon>Rhabditoidea</taxon>
        <taxon>Rhabditidae</taxon>
        <taxon>Mesorhabditinae</taxon>
        <taxon>Mesorhabditis</taxon>
    </lineage>
</organism>
<dbReference type="Pfam" id="PF19040">
    <property type="entry name" value="SGNH"/>
    <property type="match status" value="1"/>
</dbReference>
<dbReference type="WBParaSite" id="MBELARI_LOCUS15688">
    <property type="protein sequence ID" value="MBELARI_LOCUS15688"/>
    <property type="gene ID" value="MBELARI_LOCUS15688"/>
</dbReference>
<dbReference type="AlphaFoldDB" id="A0AAF3ENQ0"/>
<proteinExistence type="predicted"/>
<keyword evidence="1" id="KW-0812">Transmembrane</keyword>
<feature type="domain" description="SGNH" evidence="2">
    <location>
        <begin position="140"/>
        <end position="261"/>
    </location>
</feature>